<dbReference type="Proteomes" id="UP000756346">
    <property type="component" value="Unassembled WGS sequence"/>
</dbReference>
<proteinExistence type="predicted"/>
<feature type="chain" id="PRO_5040411531" description="GPI anchored protein" evidence="1">
    <location>
        <begin position="19"/>
        <end position="202"/>
    </location>
</feature>
<dbReference type="AlphaFoldDB" id="A0A9P8YHD3"/>
<evidence type="ECO:0000313" key="3">
    <source>
        <dbReference type="Proteomes" id="UP000756346"/>
    </source>
</evidence>
<keyword evidence="1" id="KW-0732">Signal</keyword>
<dbReference type="GeneID" id="70185973"/>
<reference evidence="2" key="1">
    <citation type="journal article" date="2021" name="Nat. Commun.">
        <title>Genetic determinants of endophytism in the Arabidopsis root mycobiome.</title>
        <authorList>
            <person name="Mesny F."/>
            <person name="Miyauchi S."/>
            <person name="Thiergart T."/>
            <person name="Pickel B."/>
            <person name="Atanasova L."/>
            <person name="Karlsson M."/>
            <person name="Huettel B."/>
            <person name="Barry K.W."/>
            <person name="Haridas S."/>
            <person name="Chen C."/>
            <person name="Bauer D."/>
            <person name="Andreopoulos W."/>
            <person name="Pangilinan J."/>
            <person name="LaButti K."/>
            <person name="Riley R."/>
            <person name="Lipzen A."/>
            <person name="Clum A."/>
            <person name="Drula E."/>
            <person name="Henrissat B."/>
            <person name="Kohler A."/>
            <person name="Grigoriev I.V."/>
            <person name="Martin F.M."/>
            <person name="Hacquard S."/>
        </authorList>
    </citation>
    <scope>NUCLEOTIDE SEQUENCE</scope>
    <source>
        <strain evidence="2">MPI-CAGE-CH-0230</strain>
    </source>
</reference>
<evidence type="ECO:0008006" key="4">
    <source>
        <dbReference type="Google" id="ProtNLM"/>
    </source>
</evidence>
<dbReference type="RefSeq" id="XP_046017296.1">
    <property type="nucleotide sequence ID" value="XM_046156427.1"/>
</dbReference>
<dbReference type="OrthoDB" id="4778242at2759"/>
<sequence length="202" mass="19759">MQFLKTILFLAFAMIGMAAPADLFELDARQEADCTCSGTVTVTVPAGGIPATIVGSSTLLTVGPIPTEQTVSLPVYGTETAIPGVPIWSDPVPTLSSSVLTAPTDVTASAPTDVIAPAPTVSEPAVTGTVTDAGSSGVPLVDATSSVLASYSSSFGEFASSATDAVEPSPTESISQGGGAAPTGALSLGAMLGGAALIAMAL</sequence>
<comment type="caution">
    <text evidence="2">The sequence shown here is derived from an EMBL/GenBank/DDBJ whole genome shotgun (WGS) entry which is preliminary data.</text>
</comment>
<protein>
    <recommendedName>
        <fullName evidence="4">GPI anchored protein</fullName>
    </recommendedName>
</protein>
<accession>A0A9P8YHD3</accession>
<name>A0A9P8YHD3_9PEZI</name>
<keyword evidence="3" id="KW-1185">Reference proteome</keyword>
<dbReference type="EMBL" id="JAGTJQ010000002">
    <property type="protein sequence ID" value="KAH7038175.1"/>
    <property type="molecule type" value="Genomic_DNA"/>
</dbReference>
<feature type="signal peptide" evidence="1">
    <location>
        <begin position="1"/>
        <end position="18"/>
    </location>
</feature>
<organism evidence="2 3">
    <name type="scientific">Microdochium trichocladiopsis</name>
    <dbReference type="NCBI Taxonomy" id="1682393"/>
    <lineage>
        <taxon>Eukaryota</taxon>
        <taxon>Fungi</taxon>
        <taxon>Dikarya</taxon>
        <taxon>Ascomycota</taxon>
        <taxon>Pezizomycotina</taxon>
        <taxon>Sordariomycetes</taxon>
        <taxon>Xylariomycetidae</taxon>
        <taxon>Xylariales</taxon>
        <taxon>Microdochiaceae</taxon>
        <taxon>Microdochium</taxon>
    </lineage>
</organism>
<gene>
    <name evidence="2" type="ORF">B0I36DRAFT_346182</name>
</gene>
<evidence type="ECO:0000256" key="1">
    <source>
        <dbReference type="SAM" id="SignalP"/>
    </source>
</evidence>
<evidence type="ECO:0000313" key="2">
    <source>
        <dbReference type="EMBL" id="KAH7038175.1"/>
    </source>
</evidence>